<dbReference type="Pfam" id="PF00957">
    <property type="entry name" value="Synaptobrevin"/>
    <property type="match status" value="1"/>
</dbReference>
<name>A0A8J2W0B8_9NEOP</name>
<keyword evidence="8" id="KW-0677">Repeat</keyword>
<dbReference type="InterPro" id="IPR042855">
    <property type="entry name" value="V_SNARE_CC"/>
</dbReference>
<dbReference type="PANTHER" id="PTHR10241:SF25">
    <property type="entry name" value="TOMOSYN, ISOFORM C"/>
    <property type="match status" value="1"/>
</dbReference>
<dbReference type="PANTHER" id="PTHR10241">
    <property type="entry name" value="LETHAL 2 GIANT LARVAE PROTEIN"/>
    <property type="match status" value="1"/>
</dbReference>
<evidence type="ECO:0000313" key="15">
    <source>
        <dbReference type="EMBL" id="CAG9562299.1"/>
    </source>
</evidence>
<evidence type="ECO:0000256" key="1">
    <source>
        <dbReference type="ARBA" id="ARBA00004202"/>
    </source>
</evidence>
<keyword evidence="5" id="KW-1003">Cell membrane</keyword>
<dbReference type="GO" id="GO:0006887">
    <property type="term" value="P:exocytosis"/>
    <property type="evidence" value="ECO:0007669"/>
    <property type="project" value="TreeGrafter"/>
</dbReference>
<dbReference type="GO" id="GO:0005886">
    <property type="term" value="C:plasma membrane"/>
    <property type="evidence" value="ECO:0007669"/>
    <property type="project" value="UniProtKB-SubCell"/>
</dbReference>
<keyword evidence="9" id="KW-0653">Protein transport</keyword>
<keyword evidence="7" id="KW-0853">WD repeat</keyword>
<comment type="similarity">
    <text evidence="3">Belongs to the WD repeat L(2)GL family.</text>
</comment>
<dbReference type="GO" id="GO:0045159">
    <property type="term" value="F:myosin II binding"/>
    <property type="evidence" value="ECO:0007669"/>
    <property type="project" value="TreeGrafter"/>
</dbReference>
<evidence type="ECO:0000256" key="7">
    <source>
        <dbReference type="ARBA" id="ARBA00022574"/>
    </source>
</evidence>
<dbReference type="GO" id="GO:0005096">
    <property type="term" value="F:GTPase activator activity"/>
    <property type="evidence" value="ECO:0007669"/>
    <property type="project" value="TreeGrafter"/>
</dbReference>
<evidence type="ECO:0000256" key="6">
    <source>
        <dbReference type="ARBA" id="ARBA00022490"/>
    </source>
</evidence>
<evidence type="ECO:0000256" key="4">
    <source>
        <dbReference type="ARBA" id="ARBA00022448"/>
    </source>
</evidence>
<evidence type="ECO:0000256" key="13">
    <source>
        <dbReference type="SAM" id="MobiDB-lite"/>
    </source>
</evidence>
<dbReference type="CDD" id="cd15873">
    <property type="entry name" value="R-SNARE_STXBP5_6"/>
    <property type="match status" value="1"/>
</dbReference>
<dbReference type="GO" id="GO:0015031">
    <property type="term" value="P:protein transport"/>
    <property type="evidence" value="ECO:0007669"/>
    <property type="project" value="UniProtKB-KW"/>
</dbReference>
<dbReference type="GO" id="GO:0019905">
    <property type="term" value="F:syntaxin binding"/>
    <property type="evidence" value="ECO:0007669"/>
    <property type="project" value="TreeGrafter"/>
</dbReference>
<evidence type="ECO:0000256" key="9">
    <source>
        <dbReference type="ARBA" id="ARBA00022927"/>
    </source>
</evidence>
<dbReference type="FunFam" id="1.20.5.110:FF:000001">
    <property type="entry name" value="syntaxin-binding protein 5 isoform X1"/>
    <property type="match status" value="1"/>
</dbReference>
<organism evidence="15 16">
    <name type="scientific">Danaus chrysippus</name>
    <name type="common">African queen</name>
    <dbReference type="NCBI Taxonomy" id="151541"/>
    <lineage>
        <taxon>Eukaryota</taxon>
        <taxon>Metazoa</taxon>
        <taxon>Ecdysozoa</taxon>
        <taxon>Arthropoda</taxon>
        <taxon>Hexapoda</taxon>
        <taxon>Insecta</taxon>
        <taxon>Pterygota</taxon>
        <taxon>Neoptera</taxon>
        <taxon>Endopterygota</taxon>
        <taxon>Lepidoptera</taxon>
        <taxon>Glossata</taxon>
        <taxon>Ditrysia</taxon>
        <taxon>Papilionoidea</taxon>
        <taxon>Nymphalidae</taxon>
        <taxon>Danainae</taxon>
        <taxon>Danaini</taxon>
        <taxon>Danaina</taxon>
        <taxon>Danaus</taxon>
        <taxon>Anosia</taxon>
    </lineage>
</organism>
<evidence type="ECO:0000256" key="11">
    <source>
        <dbReference type="ARBA" id="ARBA00023136"/>
    </source>
</evidence>
<keyword evidence="6" id="KW-0963">Cytoplasm</keyword>
<gene>
    <name evidence="15" type="ORF">DCHRY22_LOCUS3658</name>
</gene>
<evidence type="ECO:0000259" key="14">
    <source>
        <dbReference type="PROSITE" id="PS50892"/>
    </source>
</evidence>
<dbReference type="AlphaFoldDB" id="A0A8J2W0B8"/>
<feature type="region of interest" description="Disordered" evidence="13">
    <location>
        <begin position="98"/>
        <end position="129"/>
    </location>
</feature>
<dbReference type="Proteomes" id="UP000789524">
    <property type="component" value="Unassembled WGS sequence"/>
</dbReference>
<dbReference type="GO" id="GO:0006893">
    <property type="term" value="P:Golgi to plasma membrane transport"/>
    <property type="evidence" value="ECO:0007669"/>
    <property type="project" value="TreeGrafter"/>
</dbReference>
<dbReference type="EMBL" id="CAKASE010000048">
    <property type="protein sequence ID" value="CAG9562299.1"/>
    <property type="molecule type" value="Genomic_DNA"/>
</dbReference>
<evidence type="ECO:0000256" key="2">
    <source>
        <dbReference type="ARBA" id="ARBA00004496"/>
    </source>
</evidence>
<feature type="compositionally biased region" description="Low complexity" evidence="13">
    <location>
        <begin position="116"/>
        <end position="125"/>
    </location>
</feature>
<feature type="domain" description="V-SNARE coiled-coil homology" evidence="14">
    <location>
        <begin position="309"/>
        <end position="369"/>
    </location>
</feature>
<evidence type="ECO:0000256" key="12">
    <source>
        <dbReference type="PROSITE-ProRule" id="PRU00290"/>
    </source>
</evidence>
<dbReference type="Gene3D" id="1.20.5.110">
    <property type="match status" value="1"/>
</dbReference>
<feature type="compositionally biased region" description="Basic and acidic residues" evidence="13">
    <location>
        <begin position="98"/>
        <end position="112"/>
    </location>
</feature>
<evidence type="ECO:0000256" key="10">
    <source>
        <dbReference type="ARBA" id="ARBA00023054"/>
    </source>
</evidence>
<evidence type="ECO:0000313" key="16">
    <source>
        <dbReference type="Proteomes" id="UP000789524"/>
    </source>
</evidence>
<keyword evidence="4" id="KW-0813">Transport</keyword>
<dbReference type="SUPFAM" id="SSF58038">
    <property type="entry name" value="SNARE fusion complex"/>
    <property type="match status" value="1"/>
</dbReference>
<dbReference type="GO" id="GO:0031201">
    <property type="term" value="C:SNARE complex"/>
    <property type="evidence" value="ECO:0007669"/>
    <property type="project" value="TreeGrafter"/>
</dbReference>
<evidence type="ECO:0000256" key="3">
    <source>
        <dbReference type="ARBA" id="ARBA00008070"/>
    </source>
</evidence>
<dbReference type="OrthoDB" id="19944at2759"/>
<accession>A0A8J2W0B8</accession>
<protein>
    <submittedName>
        <fullName evidence="15">(African queen) hypothetical protein</fullName>
    </submittedName>
</protein>
<keyword evidence="16" id="KW-1185">Reference proteome</keyword>
<evidence type="ECO:0000256" key="8">
    <source>
        <dbReference type="ARBA" id="ARBA00022737"/>
    </source>
</evidence>
<proteinExistence type="inferred from homology"/>
<comment type="subcellular location">
    <subcellularLocation>
        <location evidence="1">Cell membrane</location>
        <topology evidence="1">Peripheral membrane protein</topology>
    </subcellularLocation>
    <subcellularLocation>
        <location evidence="2">Cytoplasm</location>
    </subcellularLocation>
</comment>
<sequence length="374" mass="41074">MSSLENISQEGIQCLAFADSYTKKSDPSTLLPTLWIGTTLGSVLTMMISLPEADMRHTQPVVVSTSGGPIFRLKGSILAMSFLDCNGALIPYSYESWKDDSKDGRDRRERTPTKQSSSGSSSHVSPTPGAEAAADRQFVVIASEKQARVVALPSQNCVYRQQIVDTDFVVKSEIVSLKDSVCLVNYLSTGHLAAYSLPSLRPLVHADFLPLTELRIAKTFCFSNRGHGLYLASPTEIQKFTLDAEFCQQLNEMIGELFLPRDMPEAPKESFFRGLFGGGSRPLDREELFGESSGKPSRAVAKHIPGPAGMEALGARAGAACSEVSRAHQLVVERGDKLSQLEDRAERMHSQASEFSSSAHQLMLKYKDKKWYQL</sequence>
<reference evidence="15" key="1">
    <citation type="submission" date="2021-09" db="EMBL/GenBank/DDBJ databases">
        <authorList>
            <person name="Martin H S."/>
        </authorList>
    </citation>
    <scope>NUCLEOTIDE SEQUENCE</scope>
</reference>
<keyword evidence="10 12" id="KW-0175">Coiled coil</keyword>
<evidence type="ECO:0000256" key="5">
    <source>
        <dbReference type="ARBA" id="ARBA00022475"/>
    </source>
</evidence>
<dbReference type="PROSITE" id="PS50892">
    <property type="entry name" value="V_SNARE"/>
    <property type="match status" value="1"/>
</dbReference>
<comment type="caution">
    <text evidence="15">The sequence shown here is derived from an EMBL/GenBank/DDBJ whole genome shotgun (WGS) entry which is preliminary data.</text>
</comment>
<keyword evidence="11" id="KW-0472">Membrane</keyword>